<keyword evidence="2" id="KW-1185">Reference proteome</keyword>
<feature type="non-terminal residue" evidence="1">
    <location>
        <position position="141"/>
    </location>
</feature>
<feature type="non-terminal residue" evidence="1">
    <location>
        <position position="1"/>
    </location>
</feature>
<accession>A0AAD8A7G2</accession>
<dbReference type="AlphaFoldDB" id="A0AAD8A7G2"/>
<comment type="caution">
    <text evidence="1">The sequence shown here is derived from an EMBL/GenBank/DDBJ whole genome shotgun (WGS) entry which is preliminary data.</text>
</comment>
<protein>
    <submittedName>
        <fullName evidence="1">Uncharacterized protein</fullName>
    </submittedName>
</protein>
<gene>
    <name evidence="1" type="ORF">L9F63_014661</name>
</gene>
<dbReference type="EMBL" id="JASPKZ010003087">
    <property type="protein sequence ID" value="KAJ9593901.1"/>
    <property type="molecule type" value="Genomic_DNA"/>
</dbReference>
<dbReference type="Proteomes" id="UP001233999">
    <property type="component" value="Unassembled WGS sequence"/>
</dbReference>
<evidence type="ECO:0000313" key="2">
    <source>
        <dbReference type="Proteomes" id="UP001233999"/>
    </source>
</evidence>
<reference evidence="1" key="1">
    <citation type="journal article" date="2023" name="IScience">
        <title>Live-bearing cockroach genome reveals convergent evolutionary mechanisms linked to viviparity in insects and beyond.</title>
        <authorList>
            <person name="Fouks B."/>
            <person name="Harrison M.C."/>
            <person name="Mikhailova A.A."/>
            <person name="Marchal E."/>
            <person name="English S."/>
            <person name="Carruthers M."/>
            <person name="Jennings E.C."/>
            <person name="Chiamaka E.L."/>
            <person name="Frigard R.A."/>
            <person name="Pippel M."/>
            <person name="Attardo G.M."/>
            <person name="Benoit J.B."/>
            <person name="Bornberg-Bauer E."/>
            <person name="Tobe S.S."/>
        </authorList>
    </citation>
    <scope>NUCLEOTIDE SEQUENCE</scope>
    <source>
        <strain evidence="1">Stay&amp;Tobe</strain>
    </source>
</reference>
<evidence type="ECO:0000313" key="1">
    <source>
        <dbReference type="EMBL" id="KAJ9593901.1"/>
    </source>
</evidence>
<proteinExistence type="predicted"/>
<reference evidence="1" key="2">
    <citation type="submission" date="2023-05" db="EMBL/GenBank/DDBJ databases">
        <authorList>
            <person name="Fouks B."/>
        </authorList>
    </citation>
    <scope>NUCLEOTIDE SEQUENCE</scope>
    <source>
        <strain evidence="1">Stay&amp;Tobe</strain>
        <tissue evidence="1">Testes</tissue>
    </source>
</reference>
<sequence>PQNIEKNLRCSLDKVNYSTISLDLTIAYGKVGDTVSMKMKKCITKNRGFTTLCSIGRALSERISRLTAGLAGEVHAAAKSSLRVTRQSNCMVHCETRIVYSRINGLSSLLLCLDLNGKEITSISEQLMRHFLSYVCVRERE</sequence>
<organism evidence="1 2">
    <name type="scientific">Diploptera punctata</name>
    <name type="common">Pacific beetle cockroach</name>
    <dbReference type="NCBI Taxonomy" id="6984"/>
    <lineage>
        <taxon>Eukaryota</taxon>
        <taxon>Metazoa</taxon>
        <taxon>Ecdysozoa</taxon>
        <taxon>Arthropoda</taxon>
        <taxon>Hexapoda</taxon>
        <taxon>Insecta</taxon>
        <taxon>Pterygota</taxon>
        <taxon>Neoptera</taxon>
        <taxon>Polyneoptera</taxon>
        <taxon>Dictyoptera</taxon>
        <taxon>Blattodea</taxon>
        <taxon>Blaberoidea</taxon>
        <taxon>Blaberidae</taxon>
        <taxon>Diplopterinae</taxon>
        <taxon>Diploptera</taxon>
    </lineage>
</organism>
<name>A0AAD8A7G2_DIPPU</name>